<dbReference type="InterPro" id="IPR010099">
    <property type="entry name" value="SDR39U1"/>
</dbReference>
<sequence>MNIVICGGTGLIGSKLVETLVKEKHHIYILTRNTTNKEKTDYITYLSWLNPGDQPEKLLENIDVFINLAGETINSRWTTNQKERILKSRLEATRNCISLMEKLEKKPSVYLNASAVGFYGTSLTSIFTEQETHAGKDFLALVVEEWEAEAKKAEHLGIRTVFLRFGVVLADSGGALAKMILPYKLFAGGTVGSGQQWLSWVHIDDAVDLIRFAITNSDIQGPLNITSPNPMQMKEFGKTLGNVLGKPHWIPAPSFALKLILGEMSILVLEGQYVIPKKAIDHGFQFTYSNLNEALKSLNL</sequence>
<dbReference type="Proteomes" id="UP000180175">
    <property type="component" value="Chromosome"/>
</dbReference>
<proteinExistence type="inferred from homology"/>
<name>A0A1S2M942_9BACI</name>
<dbReference type="NCBIfam" id="TIGR01777">
    <property type="entry name" value="yfcH"/>
    <property type="match status" value="1"/>
</dbReference>
<dbReference type="EMBL" id="LQXD01000073">
    <property type="protein sequence ID" value="OIJ20195.1"/>
    <property type="molecule type" value="Genomic_DNA"/>
</dbReference>
<dbReference type="RefSeq" id="WP_071316704.1">
    <property type="nucleotide sequence ID" value="NZ_CP063356.2"/>
</dbReference>
<evidence type="ECO:0000313" key="5">
    <source>
        <dbReference type="EMBL" id="OIJ20195.1"/>
    </source>
</evidence>
<dbReference type="EMBL" id="CP063356">
    <property type="protein sequence ID" value="QOY36723.1"/>
    <property type="molecule type" value="Genomic_DNA"/>
</dbReference>
<reference evidence="6 7" key="3">
    <citation type="journal article" date="2019" name="Int. J. Syst. Evol. Microbiol.">
        <title>Anaerobacillus isosaccharinicus sp. nov., an alkaliphilic bacterium which degrades isosaccharinic acid.</title>
        <authorList>
            <person name="Bassil N.M."/>
            <person name="Lloyd J.R."/>
        </authorList>
    </citation>
    <scope>NUCLEOTIDE SEQUENCE [LARGE SCALE GENOMIC DNA]</scope>
    <source>
        <strain evidence="6 7">NB2006</strain>
    </source>
</reference>
<dbReference type="InterPro" id="IPR013549">
    <property type="entry name" value="DUF1731"/>
</dbReference>
<protein>
    <submittedName>
        <fullName evidence="5">TIGR01777 family protein</fullName>
    </submittedName>
</protein>
<dbReference type="OrthoDB" id="9801773at2"/>
<gene>
    <name evidence="6" type="ORF">AWH56_003445</name>
    <name evidence="5" type="ORF">AWH56_08300</name>
    <name evidence="4" type="ORF">AWH56_17105</name>
</gene>
<evidence type="ECO:0000259" key="2">
    <source>
        <dbReference type="Pfam" id="PF01370"/>
    </source>
</evidence>
<evidence type="ECO:0000259" key="3">
    <source>
        <dbReference type="Pfam" id="PF08338"/>
    </source>
</evidence>
<dbReference type="AlphaFoldDB" id="A0A1S2M942"/>
<feature type="domain" description="NAD-dependent epimerase/dehydratase" evidence="2">
    <location>
        <begin position="3"/>
        <end position="221"/>
    </location>
</feature>
<reference evidence="6" key="4">
    <citation type="submission" date="2020-10" db="EMBL/GenBank/DDBJ databases">
        <authorList>
            <person name="Bassil N.M."/>
            <person name="Lloyd J.R."/>
        </authorList>
    </citation>
    <scope>NUCLEOTIDE SEQUENCE</scope>
    <source>
        <strain evidence="6">NB2006</strain>
    </source>
</reference>
<evidence type="ECO:0000256" key="1">
    <source>
        <dbReference type="ARBA" id="ARBA00009353"/>
    </source>
</evidence>
<dbReference type="InterPro" id="IPR036291">
    <property type="entry name" value="NAD(P)-bd_dom_sf"/>
</dbReference>
<evidence type="ECO:0000313" key="4">
    <source>
        <dbReference type="EMBL" id="OIJ10075.1"/>
    </source>
</evidence>
<organism evidence="5 7">
    <name type="scientific">Anaerobacillus isosaccharinicus</name>
    <dbReference type="NCBI Taxonomy" id="1532552"/>
    <lineage>
        <taxon>Bacteria</taxon>
        <taxon>Bacillati</taxon>
        <taxon>Bacillota</taxon>
        <taxon>Bacilli</taxon>
        <taxon>Bacillales</taxon>
        <taxon>Bacillaceae</taxon>
        <taxon>Anaerobacillus</taxon>
    </lineage>
</organism>
<dbReference type="Pfam" id="PF01370">
    <property type="entry name" value="Epimerase"/>
    <property type="match status" value="1"/>
</dbReference>
<dbReference type="Gene3D" id="3.40.50.720">
    <property type="entry name" value="NAD(P)-binding Rossmann-like Domain"/>
    <property type="match status" value="1"/>
</dbReference>
<reference evidence="6 7" key="2">
    <citation type="journal article" date="2017" name="Genome Announc.">
        <title>Draft Genome Sequences of Four Alkaliphilic Bacteria Belonging to the Anaerobacillus Genus.</title>
        <authorList>
            <person name="Bassil N.M."/>
            <person name="Lloyd J.R."/>
        </authorList>
    </citation>
    <scope>NUCLEOTIDE SEQUENCE [LARGE SCALE GENOMIC DNA]</scope>
    <source>
        <strain evidence="6 7">NB2006</strain>
    </source>
</reference>
<dbReference type="KEGG" id="aia:AWH56_003445"/>
<dbReference type="EMBL" id="LQXD01000148">
    <property type="protein sequence ID" value="OIJ10075.1"/>
    <property type="molecule type" value="Genomic_DNA"/>
</dbReference>
<feature type="domain" description="DUF1731" evidence="3">
    <location>
        <begin position="252"/>
        <end position="298"/>
    </location>
</feature>
<keyword evidence="7" id="KW-1185">Reference proteome</keyword>
<dbReference type="Pfam" id="PF08338">
    <property type="entry name" value="DUF1731"/>
    <property type="match status" value="1"/>
</dbReference>
<reference evidence="5 7" key="1">
    <citation type="submission" date="2016-10" db="EMBL/GenBank/DDBJ databases">
        <title>Draft genome sequences of four alkaliphilic bacteria belonging to the Anaerobacillus genus.</title>
        <authorList>
            <person name="Bassil N.M."/>
            <person name="Lloyd J.R."/>
        </authorList>
    </citation>
    <scope>NUCLEOTIDE SEQUENCE [LARGE SCALE GENOMIC DNA]</scope>
    <source>
        <strain evidence="5 7">NB2006</strain>
    </source>
</reference>
<evidence type="ECO:0000313" key="7">
    <source>
        <dbReference type="Proteomes" id="UP000180175"/>
    </source>
</evidence>
<accession>A0A1S2M942</accession>
<dbReference type="PANTHER" id="PTHR11092:SF0">
    <property type="entry name" value="EPIMERASE FAMILY PROTEIN SDR39U1"/>
    <property type="match status" value="1"/>
</dbReference>
<dbReference type="PANTHER" id="PTHR11092">
    <property type="entry name" value="SUGAR NUCLEOTIDE EPIMERASE RELATED"/>
    <property type="match status" value="1"/>
</dbReference>
<dbReference type="InterPro" id="IPR001509">
    <property type="entry name" value="Epimerase_deHydtase"/>
</dbReference>
<dbReference type="CDD" id="cd05242">
    <property type="entry name" value="SDR_a8"/>
    <property type="match status" value="1"/>
</dbReference>
<evidence type="ECO:0000313" key="6">
    <source>
        <dbReference type="EMBL" id="QOY36723.1"/>
    </source>
</evidence>
<comment type="similarity">
    <text evidence="1">Belongs to the NAD(P)-dependent epimerase/dehydratase family. SDR39U1 subfamily.</text>
</comment>
<dbReference type="SUPFAM" id="SSF51735">
    <property type="entry name" value="NAD(P)-binding Rossmann-fold domains"/>
    <property type="match status" value="1"/>
</dbReference>